<dbReference type="PROSITE" id="PS50835">
    <property type="entry name" value="IG_LIKE"/>
    <property type="match status" value="1"/>
</dbReference>
<evidence type="ECO:0000313" key="2">
    <source>
        <dbReference type="EMBL" id="GAX77109.1"/>
    </source>
</evidence>
<name>A0A250X2E4_9CHLO</name>
<accession>A0A250X2E4</accession>
<sequence length="230" mass="25037">MLHILHMYDFNSFLQECLAYLSNNLPDNLSPDPASPCFVMTWLKLADNLQLSELQELCMQKLRVFAHGKLIEGALLAPCKHAPVRMPRVPKPASCPNGHSGHNGQFSFGGPATHSYCPSWCNSCKAWVCCSNSLPGPSTSSSRQMFAASSAYGAESVTSCQVCGRGVHHEPPSEEVRWFSDDQPELTDGIKTLSRQALEELLVGVIAATCGSFSTGVRPHNQKQGTTKTK</sequence>
<comment type="caution">
    <text evidence="2">The sequence shown here is derived from an EMBL/GenBank/DDBJ whole genome shotgun (WGS) entry which is preliminary data.</text>
</comment>
<gene>
    <name evidence="2" type="ORF">CEUSTIGMA_g4555.t1</name>
</gene>
<dbReference type="InterPro" id="IPR007110">
    <property type="entry name" value="Ig-like_dom"/>
</dbReference>
<feature type="domain" description="Ig-like" evidence="1">
    <location>
        <begin position="137"/>
        <end position="185"/>
    </location>
</feature>
<keyword evidence="3" id="KW-1185">Reference proteome</keyword>
<dbReference type="Proteomes" id="UP000232323">
    <property type="component" value="Unassembled WGS sequence"/>
</dbReference>
<protein>
    <recommendedName>
        <fullName evidence="1">Ig-like domain-containing protein</fullName>
    </recommendedName>
</protein>
<dbReference type="AlphaFoldDB" id="A0A250X2E4"/>
<reference evidence="2 3" key="1">
    <citation type="submission" date="2017-08" db="EMBL/GenBank/DDBJ databases">
        <title>Acidophilic green algal genome provides insights into adaptation to an acidic environment.</title>
        <authorList>
            <person name="Hirooka S."/>
            <person name="Hirose Y."/>
            <person name="Kanesaki Y."/>
            <person name="Higuchi S."/>
            <person name="Fujiwara T."/>
            <person name="Onuma R."/>
            <person name="Era A."/>
            <person name="Ohbayashi R."/>
            <person name="Uzuka A."/>
            <person name="Nozaki H."/>
            <person name="Yoshikawa H."/>
            <person name="Miyagishima S.Y."/>
        </authorList>
    </citation>
    <scope>NUCLEOTIDE SEQUENCE [LARGE SCALE GENOMIC DNA]</scope>
    <source>
        <strain evidence="2 3">NIES-2499</strain>
    </source>
</reference>
<dbReference type="EMBL" id="BEGY01000022">
    <property type="protein sequence ID" value="GAX77109.1"/>
    <property type="molecule type" value="Genomic_DNA"/>
</dbReference>
<evidence type="ECO:0000259" key="1">
    <source>
        <dbReference type="PROSITE" id="PS50835"/>
    </source>
</evidence>
<organism evidence="2 3">
    <name type="scientific">Chlamydomonas eustigma</name>
    <dbReference type="NCBI Taxonomy" id="1157962"/>
    <lineage>
        <taxon>Eukaryota</taxon>
        <taxon>Viridiplantae</taxon>
        <taxon>Chlorophyta</taxon>
        <taxon>core chlorophytes</taxon>
        <taxon>Chlorophyceae</taxon>
        <taxon>CS clade</taxon>
        <taxon>Chlamydomonadales</taxon>
        <taxon>Chlamydomonadaceae</taxon>
        <taxon>Chlamydomonas</taxon>
    </lineage>
</organism>
<evidence type="ECO:0000313" key="3">
    <source>
        <dbReference type="Proteomes" id="UP000232323"/>
    </source>
</evidence>
<proteinExistence type="predicted"/>